<evidence type="ECO:0000256" key="1">
    <source>
        <dbReference type="ARBA" id="ARBA00004571"/>
    </source>
</evidence>
<evidence type="ECO:0000256" key="7">
    <source>
        <dbReference type="PROSITE-ProRule" id="PRU01360"/>
    </source>
</evidence>
<reference evidence="10 11" key="1">
    <citation type="submission" date="2019-03" db="EMBL/GenBank/DDBJ databases">
        <title>Muricauda SCR12 sp.nov, a marine bacterium isolated from Pacific Ocean:the Okinawa trough.</title>
        <authorList>
            <person name="Liu L."/>
        </authorList>
    </citation>
    <scope>NUCLEOTIDE SEQUENCE [LARGE SCALE GENOMIC DNA]</scope>
    <source>
        <strain evidence="10 11">SCR12</strain>
    </source>
</reference>
<evidence type="ECO:0000256" key="6">
    <source>
        <dbReference type="ARBA" id="ARBA00023237"/>
    </source>
</evidence>
<sequence>MIHLKPITVPFLLFWAALLQGQNATVFGTILDEEQSPIPNVNIVYGDAGTVSDDNGYFILQVVADTPNTLTFSHVGFKDIVVEQLTLLTNETFELNPVMYKDVVQVAGVEVSATGEKKLEGITTISPQTVRKIPGANAGVENVLKLIPGVSFNNELSTQYHVRGGNFDENLVYVNGIQVYRPFLIRSAQQEGLSFVNSDMVSGLDFSPGGFQAKYGDALSSVLDITYKTPTRFGLRLNGSFLGGSGTLETASKNKKFTSITGVRYRNNSLLVNSQQTESNLNPKFVDAQNYLTYRFSNVFHLSFLGTYSINDYENEPFTRQTNFGTINDPKALLVFYQGRENNTYTNALGALKLDYYLGDNTVLGLTSSLYHTQEEEFSDIIASYELGPVDTDFSDGDSGDANAPRGIGSQFTRARNQLDALIFTISHTGKFSKNRKTLEWGLKFTHEDIRDQLRESEFIDSAGYIIRPSEPPLPNNQPEEPFLGDILPYESAMATNYVKTSRLAGFIQYAHQMDLKNQTLYFNVGTRIQHWTISGEGFNNSSQTIFSPRVQFSIKPNWERDVLFRFSTGSYQQPPFYRELRDITGSINPQVKAQKSIHYVLGSEYSFNLKDRPFTLLGEAYYKDLKNVNPYTIEDVRLRYAAQNNTTAFAYGVDLRLVGAFVPGTESWVSLGYLQTKENIAERGYIPRPTDQRLKFAMLFQDYMPNIPNLRLYLNLVYNTGVPGGSPNTADPYNFQNRLRDYKRADMGISYIFADEKNKHPQGHWLYKFRECSVGFEIFNLFNTQNSITNTWVRDVDTQRQFAVPNYLTSRVFNLKFGMRF</sequence>
<feature type="chain" id="PRO_5020306363" evidence="8">
    <location>
        <begin position="22"/>
        <end position="822"/>
    </location>
</feature>
<dbReference type="Pfam" id="PF07715">
    <property type="entry name" value="Plug"/>
    <property type="match status" value="1"/>
</dbReference>
<dbReference type="OrthoDB" id="1108759at2"/>
<protein>
    <submittedName>
        <fullName evidence="10">TonB-dependent receptor</fullName>
    </submittedName>
</protein>
<dbReference type="AlphaFoldDB" id="A0A4S8RY34"/>
<comment type="similarity">
    <text evidence="7">Belongs to the TonB-dependent receptor family.</text>
</comment>
<comment type="caution">
    <text evidence="10">The sequence shown here is derived from an EMBL/GenBank/DDBJ whole genome shotgun (WGS) entry which is preliminary data.</text>
</comment>
<dbReference type="InterPro" id="IPR039426">
    <property type="entry name" value="TonB-dep_rcpt-like"/>
</dbReference>
<dbReference type="Gene3D" id="2.170.130.10">
    <property type="entry name" value="TonB-dependent receptor, plug domain"/>
    <property type="match status" value="1"/>
</dbReference>
<evidence type="ECO:0000256" key="3">
    <source>
        <dbReference type="ARBA" id="ARBA00022452"/>
    </source>
</evidence>
<proteinExistence type="inferred from homology"/>
<dbReference type="SUPFAM" id="SSF49464">
    <property type="entry name" value="Carboxypeptidase regulatory domain-like"/>
    <property type="match status" value="1"/>
</dbReference>
<dbReference type="InterPro" id="IPR037066">
    <property type="entry name" value="Plug_dom_sf"/>
</dbReference>
<evidence type="ECO:0000259" key="9">
    <source>
        <dbReference type="Pfam" id="PF07715"/>
    </source>
</evidence>
<keyword evidence="5 7" id="KW-0472">Membrane</keyword>
<feature type="signal peptide" evidence="8">
    <location>
        <begin position="1"/>
        <end position="21"/>
    </location>
</feature>
<dbReference type="Pfam" id="PF13715">
    <property type="entry name" value="CarbopepD_reg_2"/>
    <property type="match status" value="1"/>
</dbReference>
<comment type="subcellular location">
    <subcellularLocation>
        <location evidence="1 7">Cell outer membrane</location>
        <topology evidence="1 7">Multi-pass membrane protein</topology>
    </subcellularLocation>
</comment>
<dbReference type="Proteomes" id="UP000310406">
    <property type="component" value="Unassembled WGS sequence"/>
</dbReference>
<keyword evidence="8" id="KW-0732">Signal</keyword>
<evidence type="ECO:0000313" key="10">
    <source>
        <dbReference type="EMBL" id="THV60309.1"/>
    </source>
</evidence>
<evidence type="ECO:0000256" key="4">
    <source>
        <dbReference type="ARBA" id="ARBA00022692"/>
    </source>
</evidence>
<evidence type="ECO:0000256" key="5">
    <source>
        <dbReference type="ARBA" id="ARBA00023136"/>
    </source>
</evidence>
<dbReference type="GO" id="GO:0009279">
    <property type="term" value="C:cell outer membrane"/>
    <property type="evidence" value="ECO:0007669"/>
    <property type="project" value="UniProtKB-SubCell"/>
</dbReference>
<dbReference type="PROSITE" id="PS52016">
    <property type="entry name" value="TONB_DEPENDENT_REC_3"/>
    <property type="match status" value="1"/>
</dbReference>
<dbReference type="SUPFAM" id="SSF56935">
    <property type="entry name" value="Porins"/>
    <property type="match status" value="1"/>
</dbReference>
<accession>A0A4S8RY34</accession>
<dbReference type="RefSeq" id="WP_136565890.1">
    <property type="nucleotide sequence ID" value="NZ_SNTZ01000002.1"/>
</dbReference>
<dbReference type="InterPro" id="IPR008969">
    <property type="entry name" value="CarboxyPept-like_regulatory"/>
</dbReference>
<keyword evidence="11" id="KW-1185">Reference proteome</keyword>
<keyword evidence="2 7" id="KW-0813">Transport</keyword>
<organism evidence="10 11">
    <name type="scientific">Flagellimonas alvinocaridis</name>
    <dbReference type="NCBI Taxonomy" id="2530200"/>
    <lineage>
        <taxon>Bacteria</taxon>
        <taxon>Pseudomonadati</taxon>
        <taxon>Bacteroidota</taxon>
        <taxon>Flavobacteriia</taxon>
        <taxon>Flavobacteriales</taxon>
        <taxon>Flavobacteriaceae</taxon>
        <taxon>Flagellimonas</taxon>
    </lineage>
</organism>
<dbReference type="InterPro" id="IPR036942">
    <property type="entry name" value="Beta-barrel_TonB_sf"/>
</dbReference>
<dbReference type="EMBL" id="SNTZ01000002">
    <property type="protein sequence ID" value="THV60309.1"/>
    <property type="molecule type" value="Genomic_DNA"/>
</dbReference>
<evidence type="ECO:0000256" key="8">
    <source>
        <dbReference type="SAM" id="SignalP"/>
    </source>
</evidence>
<dbReference type="Gene3D" id="2.40.170.20">
    <property type="entry name" value="TonB-dependent receptor, beta-barrel domain"/>
    <property type="match status" value="1"/>
</dbReference>
<name>A0A4S8RY34_9FLAO</name>
<evidence type="ECO:0000313" key="11">
    <source>
        <dbReference type="Proteomes" id="UP000310406"/>
    </source>
</evidence>
<feature type="domain" description="TonB-dependent receptor plug" evidence="9">
    <location>
        <begin position="122"/>
        <end position="217"/>
    </location>
</feature>
<keyword evidence="4 7" id="KW-0812">Transmembrane</keyword>
<keyword evidence="10" id="KW-0675">Receptor</keyword>
<keyword evidence="3 7" id="KW-1134">Transmembrane beta strand</keyword>
<keyword evidence="6 7" id="KW-0998">Cell outer membrane</keyword>
<gene>
    <name evidence="10" type="ORF">EZV76_07050</name>
</gene>
<dbReference type="InterPro" id="IPR012910">
    <property type="entry name" value="Plug_dom"/>
</dbReference>
<evidence type="ECO:0000256" key="2">
    <source>
        <dbReference type="ARBA" id="ARBA00022448"/>
    </source>
</evidence>